<evidence type="ECO:0000313" key="1">
    <source>
        <dbReference type="EMBL" id="PTC29371.1"/>
    </source>
</evidence>
<name>A0A2T4G108_9PSED</name>
<accession>A0A2T4G108</accession>
<dbReference type="EMBL" id="PYWW01000027">
    <property type="protein sequence ID" value="PTC29371.1"/>
    <property type="molecule type" value="Genomic_DNA"/>
</dbReference>
<protein>
    <submittedName>
        <fullName evidence="1">Uncharacterized protein</fullName>
    </submittedName>
</protein>
<comment type="caution">
    <text evidence="1">The sequence shown here is derived from an EMBL/GenBank/DDBJ whole genome shotgun (WGS) entry which is preliminary data.</text>
</comment>
<dbReference type="Proteomes" id="UP000240571">
    <property type="component" value="Unassembled WGS sequence"/>
</dbReference>
<reference evidence="1 2" key="1">
    <citation type="submission" date="2018-03" db="EMBL/GenBank/DDBJ databases">
        <title>Diversity of bacteria associated with corn roots inoculated with woodland soils in Canada, and Description of Pseudomonas aylmerense sp. nov.</title>
        <authorList>
            <person name="Tambong J.T."/>
            <person name="Xu R."/>
            <person name="Tchagang C."/>
        </authorList>
    </citation>
    <scope>NUCLEOTIDE SEQUENCE [LARGE SCALE GENOMIC DNA]</scope>
    <source>
        <strain evidence="1 2">S1E44</strain>
    </source>
</reference>
<dbReference type="OrthoDB" id="6888333at2"/>
<proteinExistence type="predicted"/>
<dbReference type="AlphaFoldDB" id="A0A2T4G108"/>
<evidence type="ECO:0000313" key="2">
    <source>
        <dbReference type="Proteomes" id="UP000240571"/>
    </source>
</evidence>
<sequence length="114" mass="12319">MNFGMRIWGPTGKLELDENSFTVRIVYSAVVAFITGGERYINISIPGVSPATHSAVCIPIGAYPQDPNAQNNYAVQYEPAVYSGGVTVWFGNRTGAVNAINGLGPQRLLVMKDR</sequence>
<gene>
    <name evidence="1" type="ORF">C9382_12570</name>
</gene>
<organism evidence="1 2">
    <name type="scientific">Pseudomonas aylmerensis</name>
    <dbReference type="NCBI Taxonomy" id="1869229"/>
    <lineage>
        <taxon>Bacteria</taxon>
        <taxon>Pseudomonadati</taxon>
        <taxon>Pseudomonadota</taxon>
        <taxon>Gammaproteobacteria</taxon>
        <taxon>Pseudomonadales</taxon>
        <taxon>Pseudomonadaceae</taxon>
        <taxon>Pseudomonas</taxon>
    </lineage>
</organism>